<dbReference type="PANTHER" id="PTHR44068">
    <property type="entry name" value="ZGC:194242"/>
    <property type="match status" value="1"/>
</dbReference>
<dbReference type="Pfam" id="PF08241">
    <property type="entry name" value="Methyltransf_11"/>
    <property type="match status" value="1"/>
</dbReference>
<comment type="similarity">
    <text evidence="4 5 6">Belongs to the class I-like SAM-binding methyltransferase superfamily. Erg6/SMT family.</text>
</comment>
<reference evidence="8" key="1">
    <citation type="submission" date="2021-06" db="EMBL/GenBank/DDBJ databases">
        <authorList>
            <person name="Kallberg Y."/>
            <person name="Tangrot J."/>
            <person name="Rosling A."/>
        </authorList>
    </citation>
    <scope>NUCLEOTIDE SEQUENCE</scope>
    <source>
        <strain evidence="8">MT106</strain>
    </source>
</reference>
<dbReference type="SUPFAM" id="SSF53756">
    <property type="entry name" value="UDP-Glycosyltransferase/glycogen phosphorylase"/>
    <property type="match status" value="1"/>
</dbReference>
<keyword evidence="6" id="KW-1207">Sterol metabolism</keyword>
<dbReference type="AlphaFoldDB" id="A0A9N8YTY0"/>
<dbReference type="PANTHER" id="PTHR44068:SF1">
    <property type="entry name" value="HYPOTHETICAL LOC100005854"/>
    <property type="match status" value="1"/>
</dbReference>
<keyword evidence="9" id="KW-1185">Reference proteome</keyword>
<gene>
    <name evidence="8" type="ORF">AGERDE_LOCUS1978</name>
</gene>
<dbReference type="PROSITE" id="PS51685">
    <property type="entry name" value="SAM_MT_ERG6_SMT"/>
    <property type="match status" value="1"/>
</dbReference>
<dbReference type="Proteomes" id="UP000789831">
    <property type="component" value="Unassembled WGS sequence"/>
</dbReference>
<dbReference type="EMBL" id="CAJVPL010000152">
    <property type="protein sequence ID" value="CAG8455637.1"/>
    <property type="molecule type" value="Genomic_DNA"/>
</dbReference>
<keyword evidence="6" id="KW-0443">Lipid metabolism</keyword>
<evidence type="ECO:0000256" key="6">
    <source>
        <dbReference type="RuleBase" id="RU362025"/>
    </source>
</evidence>
<dbReference type="Pfam" id="PF08498">
    <property type="entry name" value="Sterol_MT_C"/>
    <property type="match status" value="1"/>
</dbReference>
<evidence type="ECO:0000256" key="1">
    <source>
        <dbReference type="ARBA" id="ARBA00022603"/>
    </source>
</evidence>
<dbReference type="InterPro" id="IPR013705">
    <property type="entry name" value="Sterol_MeTrfase_C"/>
</dbReference>
<comment type="pathway">
    <text evidence="6">Steroid metabolism.</text>
</comment>
<organism evidence="8 9">
    <name type="scientific">Ambispora gerdemannii</name>
    <dbReference type="NCBI Taxonomy" id="144530"/>
    <lineage>
        <taxon>Eukaryota</taxon>
        <taxon>Fungi</taxon>
        <taxon>Fungi incertae sedis</taxon>
        <taxon>Mucoromycota</taxon>
        <taxon>Glomeromycotina</taxon>
        <taxon>Glomeromycetes</taxon>
        <taxon>Archaeosporales</taxon>
        <taxon>Ambisporaceae</taxon>
        <taxon>Ambispora</taxon>
    </lineage>
</organism>
<dbReference type="OrthoDB" id="1684102at2759"/>
<feature type="domain" description="SAM-dependent methyltransferase Erg6/SMT-type" evidence="7">
    <location>
        <begin position="571"/>
        <end position="860"/>
    </location>
</feature>
<evidence type="ECO:0000256" key="5">
    <source>
        <dbReference type="PROSITE-ProRule" id="PRU01022"/>
    </source>
</evidence>
<comment type="function">
    <text evidence="6">Catalyzes the transfer of methyl groups from S-adenosyl-methionine to the C-24 of sterols.</text>
</comment>
<dbReference type="EC" id="2.1.1.-" evidence="6"/>
<evidence type="ECO:0000256" key="3">
    <source>
        <dbReference type="ARBA" id="ARBA00022691"/>
    </source>
</evidence>
<dbReference type="SUPFAM" id="SSF53335">
    <property type="entry name" value="S-adenosyl-L-methionine-dependent methyltransferases"/>
    <property type="match status" value="1"/>
</dbReference>
<dbReference type="GO" id="GO:0032259">
    <property type="term" value="P:methylation"/>
    <property type="evidence" value="ECO:0007669"/>
    <property type="project" value="UniProtKB-KW"/>
</dbReference>
<keyword evidence="1 5" id="KW-0489">Methyltransferase</keyword>
<dbReference type="InterPro" id="IPR050447">
    <property type="entry name" value="Erg6_SMT_methyltransf"/>
</dbReference>
<protein>
    <recommendedName>
        <fullName evidence="6">Sterol 24-C-methyltransferase</fullName>
        <ecNumber evidence="6">2.1.1.-</ecNumber>
    </recommendedName>
    <alternativeName>
        <fullName evidence="6">Delta(24)-sterol C-methyltransferase</fullName>
    </alternativeName>
</protein>
<dbReference type="InterPro" id="IPR013216">
    <property type="entry name" value="Methyltransf_11"/>
</dbReference>
<keyword evidence="2 5" id="KW-0808">Transferase</keyword>
<evidence type="ECO:0000256" key="2">
    <source>
        <dbReference type="ARBA" id="ARBA00022679"/>
    </source>
</evidence>
<dbReference type="GO" id="GO:0005783">
    <property type="term" value="C:endoplasmic reticulum"/>
    <property type="evidence" value="ECO:0007669"/>
    <property type="project" value="TreeGrafter"/>
</dbReference>
<evidence type="ECO:0000313" key="9">
    <source>
        <dbReference type="Proteomes" id="UP000789831"/>
    </source>
</evidence>
<keyword evidence="6" id="KW-0756">Sterol biosynthesis</keyword>
<dbReference type="InterPro" id="IPR030384">
    <property type="entry name" value="MeTrfase_SMT"/>
</dbReference>
<proteinExistence type="inferred from homology"/>
<dbReference type="InterPro" id="IPR029063">
    <property type="entry name" value="SAM-dependent_MTases_sf"/>
</dbReference>
<dbReference type="Gene3D" id="3.40.50.2000">
    <property type="entry name" value="Glycogen Phosphorylase B"/>
    <property type="match status" value="1"/>
</dbReference>
<dbReference type="Gene3D" id="3.40.50.150">
    <property type="entry name" value="Vaccinia Virus protein VP39"/>
    <property type="match status" value="1"/>
</dbReference>
<dbReference type="CDD" id="cd02440">
    <property type="entry name" value="AdoMet_MTases"/>
    <property type="match status" value="1"/>
</dbReference>
<evidence type="ECO:0000313" key="8">
    <source>
        <dbReference type="EMBL" id="CAG8455637.1"/>
    </source>
</evidence>
<evidence type="ECO:0000259" key="7">
    <source>
        <dbReference type="PROSITE" id="PS51685"/>
    </source>
</evidence>
<evidence type="ECO:0000256" key="4">
    <source>
        <dbReference type="ARBA" id="ARBA00038188"/>
    </source>
</evidence>
<accession>A0A9N8YTY0</accession>
<comment type="caution">
    <text evidence="8">The sequence shown here is derived from an EMBL/GenBank/DDBJ whole genome shotgun (WGS) entry which is preliminary data.</text>
</comment>
<keyword evidence="6" id="KW-0752">Steroid biosynthesis</keyword>
<name>A0A9N8YTY0_9GLOM</name>
<keyword evidence="6" id="KW-0753">Steroid metabolism</keyword>
<keyword evidence="6" id="KW-0444">Lipid biosynthesis</keyword>
<dbReference type="GO" id="GO:0003838">
    <property type="term" value="F:sterol 24-C-methyltransferase activity"/>
    <property type="evidence" value="ECO:0007669"/>
    <property type="project" value="TreeGrafter"/>
</dbReference>
<sequence>MSPATPNNLKNKENLKSFVFCYYVSGHGFGHATRVVQVASEILALPRAISNGAKYRHALIDAGVKQPLAYTVDRDQTIHDLQAFMFRRKEMLDRETNWLREVKADIVLSDAPFLPCAAAAAIGIPSSIVSNFTFDAVYSGLYQDGEKIDTSIKKLINQVITDYKKSELLVRLPGYIPIPSFAGTQLYPEPKISTVQSPKKLNGFSTKNGIKTLKKVNRRVIDVPLVVRKCKTPREIVLDNLGIPSNVYKTHKILLVSFGGQNIESIDRWGSLMPEGWIAIACGSQGVEGKVLPKCFYKCPVDAYIPDLTNAADVVMGKLGYGTCSECIGHAKPFIYVPRPQFIEEKGLKRLMETQGSCIEMPKEDFESGKWKNYILRAYNMPGKCQDSSKRLTHDGGEIAAKILEQFLDDHLAMVKIETTRSPQVTNVTDLFVGSNGGIIPTPSSNFYTEHTIHVFLFAIYLSGSPLTFFQRLFALLSNIFVMATAIETNNNNAIDGHVTDGHDLIKKHHGEIIYESNGFVAKIHRKDSQLNRRAVNTYTDLWKEDRKDLSNKDETIKKRREQAQTMTNAFYDIVTDFYEYGWGESFHFARTYKGDTFEQSIKRHEQFLALKLGLNEKHRTLDVGCGVGGPLREIIRLSGAHVTGLNNNGYQIERCKAYAKKLGLESKTDYVKGDFTDMTRELDGKFDSAYAMEACVHSPKLEIVYGEVFRTLKPGGLFCTFEWVTTPKYDENNPEHKKIIFDIEQGNSIPSLSSHTQALEAAKKVGFEVLEHQDHAILEDSNEPWYNTLKGTISLSGFRMTRVGRWLTHKFVASLEFLHLVAPGSTDVASFLNKTADALVLGGEREIFTPMMYILLRKPKET</sequence>
<dbReference type="GO" id="GO:0006696">
    <property type="term" value="P:ergosterol biosynthetic process"/>
    <property type="evidence" value="ECO:0007669"/>
    <property type="project" value="TreeGrafter"/>
</dbReference>
<keyword evidence="3 5" id="KW-0949">S-adenosyl-L-methionine</keyword>